<dbReference type="Gene3D" id="3.30.160.60">
    <property type="entry name" value="Classic Zinc Finger"/>
    <property type="match status" value="1"/>
</dbReference>
<dbReference type="Pfam" id="PF02214">
    <property type="entry name" value="BTB_2"/>
    <property type="match status" value="1"/>
</dbReference>
<evidence type="ECO:0000313" key="5">
    <source>
        <dbReference type="Proteomes" id="UP000005408"/>
    </source>
</evidence>
<name>A0A8W8N7Y1_MAGGI</name>
<dbReference type="PANTHER" id="PTHR11145:SF8">
    <property type="entry name" value="RE57120P"/>
    <property type="match status" value="1"/>
</dbReference>
<keyword evidence="1" id="KW-0862">Zinc</keyword>
<dbReference type="PANTHER" id="PTHR11145">
    <property type="entry name" value="BTB/POZ DOMAIN-CONTAINING ADAPTER FOR CUL3-MEDIATED RHOA DEGRADATION PROTEIN FAMILY MEMBER"/>
    <property type="match status" value="1"/>
</dbReference>
<proteinExistence type="predicted"/>
<organism evidence="4 5">
    <name type="scientific">Magallana gigas</name>
    <name type="common">Pacific oyster</name>
    <name type="synonym">Crassostrea gigas</name>
    <dbReference type="NCBI Taxonomy" id="29159"/>
    <lineage>
        <taxon>Eukaryota</taxon>
        <taxon>Metazoa</taxon>
        <taxon>Spiralia</taxon>
        <taxon>Lophotrochozoa</taxon>
        <taxon>Mollusca</taxon>
        <taxon>Bivalvia</taxon>
        <taxon>Autobranchia</taxon>
        <taxon>Pteriomorphia</taxon>
        <taxon>Ostreida</taxon>
        <taxon>Ostreoidea</taxon>
        <taxon>Ostreidae</taxon>
        <taxon>Magallana</taxon>
    </lineage>
</organism>
<dbReference type="CDD" id="cd18316">
    <property type="entry name" value="BTB_POZ_KCTD-like"/>
    <property type="match status" value="1"/>
</dbReference>
<dbReference type="PROSITE" id="PS50157">
    <property type="entry name" value="ZINC_FINGER_C2H2_2"/>
    <property type="match status" value="1"/>
</dbReference>
<accession>A0A8W8N7Y1</accession>
<dbReference type="SUPFAM" id="SSF54695">
    <property type="entry name" value="POZ domain"/>
    <property type="match status" value="1"/>
</dbReference>
<dbReference type="AlphaFoldDB" id="A0A8W8N7Y1"/>
<evidence type="ECO:0000313" key="4">
    <source>
        <dbReference type="EnsemblMetazoa" id="G5705.1:cds"/>
    </source>
</evidence>
<evidence type="ECO:0000256" key="2">
    <source>
        <dbReference type="SAM" id="MobiDB-lite"/>
    </source>
</evidence>
<dbReference type="InterPro" id="IPR013087">
    <property type="entry name" value="Znf_C2H2_type"/>
</dbReference>
<dbReference type="PROSITE" id="PS00028">
    <property type="entry name" value="ZINC_FINGER_C2H2_1"/>
    <property type="match status" value="1"/>
</dbReference>
<keyword evidence="1" id="KW-0479">Metal-binding</keyword>
<sequence>MEKKLCRPWTGPYLIVKRIEKYNCTNCDKEFLLPNHCERHITSIHSGFGHKCTSCGNIFSRTDQKHGCPVSSFQLIKKSTGTFTSDEAIEFQTFQKNRSKFCNPVKRPVYTQLGNTNLARSKRTTQCLEPLQKRKQCYGLPPSAGPSRAIIPLMSLKIPVPKSSGDSLIPKDPATAPSSPDTSTSAALPVQPATSKASEIPLPDLNKDLTLSESDKDSIYSKTTLVSKHSNPADQLSIHTDGVIDPEPEQEYAVPDLPSSTPYIPTNKLSPKIKDIIAKQDEVVTLNIGGTVFTTTRPTLREDPSSLLATLSSKLPSTPFFIDHNPKHFPFILDFLRNSCCVSSITIPTSATSLKELSKECAFYEIDVLSRLFEPMLKLFSHQ</sequence>
<dbReference type="EnsemblMetazoa" id="G5705.1">
    <property type="protein sequence ID" value="G5705.1:cds"/>
    <property type="gene ID" value="G5705"/>
</dbReference>
<protein>
    <recommendedName>
        <fullName evidence="3">C2H2-type domain-containing protein</fullName>
    </recommendedName>
</protein>
<dbReference type="InterPro" id="IPR000210">
    <property type="entry name" value="BTB/POZ_dom"/>
</dbReference>
<dbReference type="InterPro" id="IPR003131">
    <property type="entry name" value="T1-type_BTB"/>
</dbReference>
<evidence type="ECO:0000259" key="3">
    <source>
        <dbReference type="PROSITE" id="PS50157"/>
    </source>
</evidence>
<dbReference type="SMART" id="SM00225">
    <property type="entry name" value="BTB"/>
    <property type="match status" value="1"/>
</dbReference>
<reference evidence="4" key="1">
    <citation type="submission" date="2022-08" db="UniProtKB">
        <authorList>
            <consortium name="EnsemblMetazoa"/>
        </authorList>
    </citation>
    <scope>IDENTIFICATION</scope>
    <source>
        <strain evidence="4">05x7-T-G4-1.051#20</strain>
    </source>
</reference>
<keyword evidence="1" id="KW-0863">Zinc-finger</keyword>
<feature type="region of interest" description="Disordered" evidence="2">
    <location>
        <begin position="162"/>
        <end position="210"/>
    </location>
</feature>
<dbReference type="InterPro" id="IPR045068">
    <property type="entry name" value="BACURD1-3"/>
</dbReference>
<keyword evidence="5" id="KW-1185">Reference proteome</keyword>
<evidence type="ECO:0000256" key="1">
    <source>
        <dbReference type="PROSITE-ProRule" id="PRU00042"/>
    </source>
</evidence>
<dbReference type="Proteomes" id="UP000005408">
    <property type="component" value="Unassembled WGS sequence"/>
</dbReference>
<feature type="domain" description="C2H2-type" evidence="3">
    <location>
        <begin position="22"/>
        <end position="47"/>
    </location>
</feature>
<dbReference type="GO" id="GO:0008270">
    <property type="term" value="F:zinc ion binding"/>
    <property type="evidence" value="ECO:0007669"/>
    <property type="project" value="UniProtKB-KW"/>
</dbReference>
<feature type="compositionally biased region" description="Low complexity" evidence="2">
    <location>
        <begin position="172"/>
        <end position="187"/>
    </location>
</feature>
<dbReference type="Gene3D" id="3.30.710.10">
    <property type="entry name" value="Potassium Channel Kv1.1, Chain A"/>
    <property type="match status" value="1"/>
</dbReference>
<dbReference type="InterPro" id="IPR011333">
    <property type="entry name" value="SKP1/BTB/POZ_sf"/>
</dbReference>
<dbReference type="GO" id="GO:0051260">
    <property type="term" value="P:protein homooligomerization"/>
    <property type="evidence" value="ECO:0007669"/>
    <property type="project" value="InterPro"/>
</dbReference>